<dbReference type="AlphaFoldDB" id="A0A0K0Y3M3"/>
<reference evidence="1 2" key="1">
    <citation type="journal article" date="2015" name="Genome Announc.">
        <title>Closed Genome Sequence of Octadecabacter temperatus SB1, the First Mesophilic Species of the Genus Octadecabacter.</title>
        <authorList>
            <person name="Voget S."/>
            <person name="Billerbeck S."/>
            <person name="Simon M."/>
            <person name="Daniel R."/>
        </authorList>
    </citation>
    <scope>NUCLEOTIDE SEQUENCE [LARGE SCALE GENOMIC DNA]</scope>
    <source>
        <strain evidence="1 2">SB1</strain>
    </source>
</reference>
<dbReference type="Proteomes" id="UP000067444">
    <property type="component" value="Chromosome"/>
</dbReference>
<dbReference type="KEGG" id="otm:OSB_09670"/>
<evidence type="ECO:0000313" key="1">
    <source>
        <dbReference type="EMBL" id="AKS45525.1"/>
    </source>
</evidence>
<dbReference type="RefSeq" id="WP_049833908.1">
    <property type="nucleotide sequence ID" value="NZ_CP012160.1"/>
</dbReference>
<dbReference type="STRING" id="1458307.OSB_09670"/>
<dbReference type="PATRIC" id="fig|1458307.3.peg.980"/>
<accession>A0A0K0Y3M3</accession>
<proteinExistence type="predicted"/>
<dbReference type="OrthoDB" id="7819947at2"/>
<protein>
    <submittedName>
        <fullName evidence="1">Uncharacterized protein</fullName>
    </submittedName>
</protein>
<dbReference type="Pfam" id="PF20044">
    <property type="entry name" value="DUF6446"/>
    <property type="match status" value="1"/>
</dbReference>
<keyword evidence="2" id="KW-1185">Reference proteome</keyword>
<dbReference type="InterPro" id="IPR045616">
    <property type="entry name" value="DUF6446"/>
</dbReference>
<sequence>MNATRLAILAILIPAVLGGAFMYYNIVYAGYAELTPEQVGEIQLVSVVSGEPEPIMLDNVMAIDTVEDGVRISGAISFRACFDAPQSQAMLSETFEIMGDPVPLTAPSWFECFNAQEIGKALEDGEAIAFMSEENISFGVDRVVAIMPDGRGFVWHQLNACGEAVFAGDNTPEDCPEPPEDF</sequence>
<dbReference type="EMBL" id="CP012160">
    <property type="protein sequence ID" value="AKS45525.1"/>
    <property type="molecule type" value="Genomic_DNA"/>
</dbReference>
<organism evidence="1 2">
    <name type="scientific">Octadecabacter temperatus</name>
    <dbReference type="NCBI Taxonomy" id="1458307"/>
    <lineage>
        <taxon>Bacteria</taxon>
        <taxon>Pseudomonadati</taxon>
        <taxon>Pseudomonadota</taxon>
        <taxon>Alphaproteobacteria</taxon>
        <taxon>Rhodobacterales</taxon>
        <taxon>Roseobacteraceae</taxon>
        <taxon>Octadecabacter</taxon>
    </lineage>
</organism>
<name>A0A0K0Y3M3_9RHOB</name>
<evidence type="ECO:0000313" key="2">
    <source>
        <dbReference type="Proteomes" id="UP000067444"/>
    </source>
</evidence>
<gene>
    <name evidence="1" type="ORF">OSB_09670</name>
</gene>